<gene>
    <name evidence="5" type="ORF">FNF29_06505</name>
</gene>
<evidence type="ECO:0000313" key="6">
    <source>
        <dbReference type="Proteomes" id="UP000323011"/>
    </source>
</evidence>
<reference evidence="5 6" key="1">
    <citation type="submission" date="2019-07" db="EMBL/GenBank/DDBJ databases">
        <title>Genomes of Cafeteria roenbergensis.</title>
        <authorList>
            <person name="Fischer M.G."/>
            <person name="Hackl T."/>
            <person name="Roman M."/>
        </authorList>
    </citation>
    <scope>NUCLEOTIDE SEQUENCE [LARGE SCALE GENOMIC DNA]</scope>
    <source>
        <strain evidence="5 6">BVI</strain>
    </source>
</reference>
<dbReference type="GO" id="GO:0003735">
    <property type="term" value="F:structural constituent of ribosome"/>
    <property type="evidence" value="ECO:0007669"/>
    <property type="project" value="InterPro"/>
</dbReference>
<dbReference type="AlphaFoldDB" id="A0A5A8C6P3"/>
<keyword evidence="6" id="KW-1185">Reference proteome</keyword>
<protein>
    <recommendedName>
        <fullName evidence="7">30S ribosomal protein S17, chloroplastic</fullName>
    </recommendedName>
</protein>
<evidence type="ECO:0000256" key="1">
    <source>
        <dbReference type="ARBA" id="ARBA00010254"/>
    </source>
</evidence>
<dbReference type="Pfam" id="PF00366">
    <property type="entry name" value="Ribosomal_S17"/>
    <property type="match status" value="1"/>
</dbReference>
<dbReference type="GO" id="GO:0005739">
    <property type="term" value="C:mitochondrion"/>
    <property type="evidence" value="ECO:0007669"/>
    <property type="project" value="TreeGrafter"/>
</dbReference>
<organism evidence="5 6">
    <name type="scientific">Cafeteria roenbergensis</name>
    <name type="common">Marine flagellate</name>
    <dbReference type="NCBI Taxonomy" id="33653"/>
    <lineage>
        <taxon>Eukaryota</taxon>
        <taxon>Sar</taxon>
        <taxon>Stramenopiles</taxon>
        <taxon>Bigyra</taxon>
        <taxon>Opalozoa</taxon>
        <taxon>Bicosoecida</taxon>
        <taxon>Cafeteriaceae</taxon>
        <taxon>Cafeteria</taxon>
    </lineage>
</organism>
<dbReference type="SUPFAM" id="SSF50249">
    <property type="entry name" value="Nucleic acid-binding proteins"/>
    <property type="match status" value="1"/>
</dbReference>
<dbReference type="CDD" id="cd00364">
    <property type="entry name" value="Ribosomal_uS17"/>
    <property type="match status" value="1"/>
</dbReference>
<feature type="compositionally biased region" description="Pro residues" evidence="4">
    <location>
        <begin position="44"/>
        <end position="53"/>
    </location>
</feature>
<keyword evidence="3" id="KW-0687">Ribonucleoprotein</keyword>
<evidence type="ECO:0000256" key="2">
    <source>
        <dbReference type="ARBA" id="ARBA00022980"/>
    </source>
</evidence>
<evidence type="ECO:0000313" key="5">
    <source>
        <dbReference type="EMBL" id="KAA0148723.1"/>
    </source>
</evidence>
<keyword evidence="2" id="KW-0689">Ribosomal protein</keyword>
<comment type="caution">
    <text evidence="5">The sequence shown here is derived from an EMBL/GenBank/DDBJ whole genome shotgun (WGS) entry which is preliminary data.</text>
</comment>
<dbReference type="Gene3D" id="2.40.50.140">
    <property type="entry name" value="Nucleic acid-binding proteins"/>
    <property type="match status" value="1"/>
</dbReference>
<dbReference type="InterPro" id="IPR012340">
    <property type="entry name" value="NA-bd_OB-fold"/>
</dbReference>
<dbReference type="PANTHER" id="PTHR10744">
    <property type="entry name" value="40S RIBOSOMAL PROTEIN S11 FAMILY MEMBER"/>
    <property type="match status" value="1"/>
</dbReference>
<feature type="region of interest" description="Disordered" evidence="4">
    <location>
        <begin position="1"/>
        <end position="55"/>
    </location>
</feature>
<dbReference type="GO" id="GO:1990904">
    <property type="term" value="C:ribonucleoprotein complex"/>
    <property type="evidence" value="ECO:0007669"/>
    <property type="project" value="UniProtKB-KW"/>
</dbReference>
<dbReference type="PANTHER" id="PTHR10744:SF1">
    <property type="entry name" value="SMALL RIBOSOMAL SUBUNIT PROTEIN US17M"/>
    <property type="match status" value="1"/>
</dbReference>
<evidence type="ECO:0000256" key="4">
    <source>
        <dbReference type="SAM" id="MobiDB-lite"/>
    </source>
</evidence>
<dbReference type="EMBL" id="VLTN01000050">
    <property type="protein sequence ID" value="KAA0148723.1"/>
    <property type="molecule type" value="Genomic_DNA"/>
</dbReference>
<evidence type="ECO:0008006" key="7">
    <source>
        <dbReference type="Google" id="ProtNLM"/>
    </source>
</evidence>
<comment type="similarity">
    <text evidence="1">Belongs to the universal ribosomal protein uS17 family.</text>
</comment>
<dbReference type="GO" id="GO:0006412">
    <property type="term" value="P:translation"/>
    <property type="evidence" value="ECO:0007669"/>
    <property type="project" value="InterPro"/>
</dbReference>
<dbReference type="GO" id="GO:0005840">
    <property type="term" value="C:ribosome"/>
    <property type="evidence" value="ECO:0007669"/>
    <property type="project" value="UniProtKB-KW"/>
</dbReference>
<name>A0A5A8C6P3_CAFRO</name>
<accession>A0A5A8C6P3</accession>
<dbReference type="Proteomes" id="UP000323011">
    <property type="component" value="Unassembled WGS sequence"/>
</dbReference>
<dbReference type="InterPro" id="IPR000266">
    <property type="entry name" value="Ribosomal_uS17"/>
</dbReference>
<sequence>MLDGPPAEPAPTKKSSCGRAGAPPHRGSRPSGPQALEESAKTPNPAPGPPVPRPARVMRRLKKVVGTVVSSSMDKTAVVEVQRLYVHSKYRRIMRKRLRYFAHDEHDICGVGDRVQIWPMGERIGKRSARKTWAVVDILHRQPRLEGEPCELASLMRPGEVVDASHPVVAAANSVIEARKTAEEAAAAAADTAAEPDADARA</sequence>
<proteinExistence type="inferred from homology"/>
<evidence type="ECO:0000256" key="3">
    <source>
        <dbReference type="ARBA" id="ARBA00023274"/>
    </source>
</evidence>